<dbReference type="InterPro" id="IPR000768">
    <property type="entry name" value="ART"/>
</dbReference>
<name>A0A8J8P2I8_HALGN</name>
<evidence type="ECO:0000256" key="5">
    <source>
        <dbReference type="ARBA" id="ARBA00047597"/>
    </source>
</evidence>
<evidence type="ECO:0000256" key="6">
    <source>
        <dbReference type="RuleBase" id="RU361228"/>
    </source>
</evidence>
<sequence length="399" mass="45727">MITQHPSTLLFIHKQMLLKDSDFLPIGEQLEAQVKLNPGLTVDYVINDKQMLLDVMFSLREEVKVAEIVEELRLLSKSKERFKEVEALYTDQHLLGDDDSMLKSLIKTYTSECCYKDISLSIVNGLHEKAQNYLSCLLREVREKNKHVYQSENPLYRGVLKEYIKLEDYREGRVHYWPALSSTSKKKKVAIKIARRGKPDNAEAVIFKVYTLSSLNSPPTNVDLPPTWSFYPSEEEVLLLPFFCFQVISITQKSEKNLTIVSLVEIPHQNWLQSKDISMSRVIWVDGNIHSAKNQKYRMALEDEFAHIGFAYASSLDEGVSLLNSTVKAVLLVSGSLGQLLLPRIHHLNNLMGAVIFCMDVDTHDKWARGYKKVRAITNRFKDAMEVAKCVLNEALQMK</sequence>
<dbReference type="Proteomes" id="UP000785679">
    <property type="component" value="Unassembled WGS sequence"/>
</dbReference>
<dbReference type="OrthoDB" id="307044at2759"/>
<reference evidence="7" key="1">
    <citation type="submission" date="2019-06" db="EMBL/GenBank/DDBJ databases">
        <authorList>
            <person name="Zheng W."/>
        </authorList>
    </citation>
    <scope>NUCLEOTIDE SEQUENCE</scope>
    <source>
        <strain evidence="7">QDHG01</strain>
    </source>
</reference>
<keyword evidence="8" id="KW-1185">Reference proteome</keyword>
<comment type="catalytic activity">
    <reaction evidence="5 6">
        <text>L-arginyl-[protein] + NAD(+) = N(omega)-(ADP-D-ribosyl)-L-arginyl-[protein] + nicotinamide + H(+)</text>
        <dbReference type="Rhea" id="RHEA:19149"/>
        <dbReference type="Rhea" id="RHEA-COMP:10532"/>
        <dbReference type="Rhea" id="RHEA-COMP:15087"/>
        <dbReference type="ChEBI" id="CHEBI:15378"/>
        <dbReference type="ChEBI" id="CHEBI:17154"/>
        <dbReference type="ChEBI" id="CHEBI:29965"/>
        <dbReference type="ChEBI" id="CHEBI:57540"/>
        <dbReference type="ChEBI" id="CHEBI:142554"/>
        <dbReference type="EC" id="2.4.2.31"/>
    </reaction>
</comment>
<dbReference type="EMBL" id="RRYP01002600">
    <property type="protein sequence ID" value="TNV84609.1"/>
    <property type="molecule type" value="Genomic_DNA"/>
</dbReference>
<evidence type="ECO:0000313" key="7">
    <source>
        <dbReference type="EMBL" id="TNV84609.1"/>
    </source>
</evidence>
<organism evidence="7 8">
    <name type="scientific">Halteria grandinella</name>
    <dbReference type="NCBI Taxonomy" id="5974"/>
    <lineage>
        <taxon>Eukaryota</taxon>
        <taxon>Sar</taxon>
        <taxon>Alveolata</taxon>
        <taxon>Ciliophora</taxon>
        <taxon>Intramacronucleata</taxon>
        <taxon>Spirotrichea</taxon>
        <taxon>Stichotrichia</taxon>
        <taxon>Sporadotrichida</taxon>
        <taxon>Halteriidae</taxon>
        <taxon>Halteria</taxon>
    </lineage>
</organism>
<accession>A0A8J8P2I8</accession>
<keyword evidence="6" id="KW-0520">NAD</keyword>
<dbReference type="Gene3D" id="3.90.176.10">
    <property type="entry name" value="Toxin ADP-ribosyltransferase, Chain A, domain 1"/>
    <property type="match status" value="1"/>
</dbReference>
<proteinExistence type="inferred from homology"/>
<dbReference type="AlphaFoldDB" id="A0A8J8P2I8"/>
<keyword evidence="2 6" id="KW-0328">Glycosyltransferase</keyword>
<dbReference type="GO" id="GO:0106274">
    <property type="term" value="F:NAD+-protein-arginine ADP-ribosyltransferase activity"/>
    <property type="evidence" value="ECO:0007669"/>
    <property type="project" value="UniProtKB-EC"/>
</dbReference>
<evidence type="ECO:0000313" key="8">
    <source>
        <dbReference type="Proteomes" id="UP000785679"/>
    </source>
</evidence>
<comment type="caution">
    <text evidence="7">The sequence shown here is derived from an EMBL/GenBank/DDBJ whole genome shotgun (WGS) entry which is preliminary data.</text>
</comment>
<evidence type="ECO:0000256" key="2">
    <source>
        <dbReference type="ARBA" id="ARBA00022676"/>
    </source>
</evidence>
<evidence type="ECO:0000256" key="3">
    <source>
        <dbReference type="ARBA" id="ARBA00022679"/>
    </source>
</evidence>
<gene>
    <name evidence="7" type="ORF">FGO68_gene17427</name>
</gene>
<dbReference type="GO" id="GO:0016779">
    <property type="term" value="F:nucleotidyltransferase activity"/>
    <property type="evidence" value="ECO:0007669"/>
    <property type="project" value="UniProtKB-KW"/>
</dbReference>
<keyword evidence="4" id="KW-0548">Nucleotidyltransferase</keyword>
<protein>
    <recommendedName>
        <fullName evidence="6">NAD(P)(+)--arginine ADP-ribosyltransferase</fullName>
        <ecNumber evidence="6">2.4.2.31</ecNumber>
    </recommendedName>
    <alternativeName>
        <fullName evidence="6">Mono(ADP-ribosyl)transferase</fullName>
    </alternativeName>
</protein>
<dbReference type="EC" id="2.4.2.31" evidence="6"/>
<keyword evidence="3 6" id="KW-0808">Transferase</keyword>
<dbReference type="SUPFAM" id="SSF56399">
    <property type="entry name" value="ADP-ribosylation"/>
    <property type="match status" value="1"/>
</dbReference>
<evidence type="ECO:0000256" key="1">
    <source>
        <dbReference type="ARBA" id="ARBA00009558"/>
    </source>
</evidence>
<evidence type="ECO:0000256" key="4">
    <source>
        <dbReference type="ARBA" id="ARBA00022695"/>
    </source>
</evidence>
<keyword evidence="6" id="KW-0521">NADP</keyword>
<comment type="similarity">
    <text evidence="1 6">Belongs to the Arg-specific ADP-ribosyltransferase family.</text>
</comment>
<dbReference type="Pfam" id="PF01129">
    <property type="entry name" value="ART"/>
    <property type="match status" value="1"/>
</dbReference>